<evidence type="ECO:0000313" key="6">
    <source>
        <dbReference type="EMBL" id="TBT83789.1"/>
    </source>
</evidence>
<dbReference type="OrthoDB" id="3745243at2"/>
<dbReference type="PROSITE" id="PS00715">
    <property type="entry name" value="SIGMA70_1"/>
    <property type="match status" value="1"/>
</dbReference>
<dbReference type="EMBL" id="SDMQ01000010">
    <property type="protein sequence ID" value="TBT83789.1"/>
    <property type="molecule type" value="Genomic_DNA"/>
</dbReference>
<dbReference type="PANTHER" id="PTHR30603">
    <property type="entry name" value="RNA POLYMERASE SIGMA FACTOR RPO"/>
    <property type="match status" value="1"/>
</dbReference>
<comment type="caution">
    <text evidence="6">The sequence shown here is derived from an EMBL/GenBank/DDBJ whole genome shotgun (WGS) entry which is preliminary data.</text>
</comment>
<keyword evidence="1" id="KW-0805">Transcription regulation</keyword>
<dbReference type="InterPro" id="IPR007627">
    <property type="entry name" value="RNA_pol_sigma70_r2"/>
</dbReference>
<keyword evidence="7" id="KW-1185">Reference proteome</keyword>
<dbReference type="InterPro" id="IPR013324">
    <property type="entry name" value="RNA_pol_sigma_r3/r4-like"/>
</dbReference>
<keyword evidence="4" id="KW-0804">Transcription</keyword>
<dbReference type="GO" id="GO:0006352">
    <property type="term" value="P:DNA-templated transcription initiation"/>
    <property type="evidence" value="ECO:0007669"/>
    <property type="project" value="InterPro"/>
</dbReference>
<dbReference type="InterPro" id="IPR000943">
    <property type="entry name" value="RNA_pol_sigma70"/>
</dbReference>
<dbReference type="GO" id="GO:0003677">
    <property type="term" value="F:DNA binding"/>
    <property type="evidence" value="ECO:0007669"/>
    <property type="project" value="UniProtKB-KW"/>
</dbReference>
<proteinExistence type="predicted"/>
<feature type="domain" description="RNA polymerase sigma-70" evidence="5">
    <location>
        <begin position="89"/>
        <end position="102"/>
    </location>
</feature>
<evidence type="ECO:0000256" key="2">
    <source>
        <dbReference type="ARBA" id="ARBA00023082"/>
    </source>
</evidence>
<dbReference type="Pfam" id="PF04545">
    <property type="entry name" value="Sigma70_r4"/>
    <property type="match status" value="1"/>
</dbReference>
<dbReference type="Proteomes" id="UP000292373">
    <property type="component" value="Unassembled WGS sequence"/>
</dbReference>
<dbReference type="PANTHER" id="PTHR30603:SF47">
    <property type="entry name" value="RNA POLYMERASE SIGMA FACTOR SIGD, CHLOROPLASTIC"/>
    <property type="match status" value="1"/>
</dbReference>
<name>A0A4Q9KDW3_9ACTN</name>
<reference evidence="6 7" key="1">
    <citation type="submission" date="2019-01" db="EMBL/GenBank/DDBJ databases">
        <title>Lactibacter flavus gen. nov., sp. nov., a novel bacterium of the family Propionibacteriaceae isolated from raw milk and dairy products.</title>
        <authorList>
            <person name="Huptas C."/>
            <person name="Wenning M."/>
            <person name="Breitenwieser F."/>
            <person name="Doll E."/>
            <person name="Von Neubeck M."/>
            <person name="Busse H.-J."/>
            <person name="Scherer S."/>
        </authorList>
    </citation>
    <scope>NUCLEOTIDE SEQUENCE [LARGE SCALE GENOMIC DNA]</scope>
    <source>
        <strain evidence="6 7">KCTC 33808</strain>
    </source>
</reference>
<keyword evidence="2" id="KW-0731">Sigma factor</keyword>
<dbReference type="InterPro" id="IPR050239">
    <property type="entry name" value="Sigma-70_RNA_pol_init_factors"/>
</dbReference>
<gene>
    <name evidence="6" type="ORF">ET989_10770</name>
</gene>
<dbReference type="InterPro" id="IPR013325">
    <property type="entry name" value="RNA_pol_sigma_r2"/>
</dbReference>
<dbReference type="NCBIfam" id="TIGR02937">
    <property type="entry name" value="sigma70-ECF"/>
    <property type="match status" value="1"/>
</dbReference>
<dbReference type="Gene3D" id="1.20.120.1810">
    <property type="match status" value="1"/>
</dbReference>
<evidence type="ECO:0000256" key="4">
    <source>
        <dbReference type="ARBA" id="ARBA00023163"/>
    </source>
</evidence>
<dbReference type="Pfam" id="PF04542">
    <property type="entry name" value="Sigma70_r2"/>
    <property type="match status" value="1"/>
</dbReference>
<evidence type="ECO:0000259" key="5">
    <source>
        <dbReference type="PROSITE" id="PS00715"/>
    </source>
</evidence>
<protein>
    <submittedName>
        <fullName evidence="6">Sigma-70 family RNA polymerase sigma factor</fullName>
    </submittedName>
</protein>
<sequence>MDTFTPSETVPLLTRDEEVALLRRMDAGTIADAVLAGRHRSSCAATHGELLRLVEDGEAARRRFVAANIGLVRYVVRAVAERTGQPRRELFQEGMVGLLEALPRFDPRRGKFATCALPQIRMRVGDAAVTNQGALGLPARRARQWRRARAAVGELTSALAREPQLDEIAVATGETCSVVRTLLAFTPVVPLDRDDPRWLDLCAAPDADDEHDPALVRGLLRRLDDFDLNVVAQLYGLDGPARTHAEVAGITGRSESTIRRAERRALALMRAGEAMRAAA</sequence>
<dbReference type="InterPro" id="IPR007630">
    <property type="entry name" value="RNA_pol_sigma70_r4"/>
</dbReference>
<evidence type="ECO:0000256" key="1">
    <source>
        <dbReference type="ARBA" id="ARBA00023015"/>
    </source>
</evidence>
<evidence type="ECO:0000256" key="3">
    <source>
        <dbReference type="ARBA" id="ARBA00023125"/>
    </source>
</evidence>
<dbReference type="SUPFAM" id="SSF88946">
    <property type="entry name" value="Sigma2 domain of RNA polymerase sigma factors"/>
    <property type="match status" value="1"/>
</dbReference>
<organism evidence="6 7">
    <name type="scientific">Propioniciclava sinopodophylli</name>
    <dbReference type="NCBI Taxonomy" id="1837344"/>
    <lineage>
        <taxon>Bacteria</taxon>
        <taxon>Bacillati</taxon>
        <taxon>Actinomycetota</taxon>
        <taxon>Actinomycetes</taxon>
        <taxon>Propionibacteriales</taxon>
        <taxon>Propionibacteriaceae</taxon>
        <taxon>Propioniciclava</taxon>
    </lineage>
</organism>
<evidence type="ECO:0000313" key="7">
    <source>
        <dbReference type="Proteomes" id="UP000292373"/>
    </source>
</evidence>
<dbReference type="GO" id="GO:0016987">
    <property type="term" value="F:sigma factor activity"/>
    <property type="evidence" value="ECO:0007669"/>
    <property type="project" value="UniProtKB-KW"/>
</dbReference>
<dbReference type="RefSeq" id="WP_131168797.1">
    <property type="nucleotide sequence ID" value="NZ_SDMQ01000010.1"/>
</dbReference>
<dbReference type="AlphaFoldDB" id="A0A4Q9KDW3"/>
<dbReference type="SUPFAM" id="SSF88659">
    <property type="entry name" value="Sigma3 and sigma4 domains of RNA polymerase sigma factors"/>
    <property type="match status" value="1"/>
</dbReference>
<dbReference type="InterPro" id="IPR014284">
    <property type="entry name" value="RNA_pol_sigma-70_dom"/>
</dbReference>
<dbReference type="Gene3D" id="1.20.140.160">
    <property type="match status" value="1"/>
</dbReference>
<accession>A0A4Q9KDW3</accession>
<keyword evidence="3" id="KW-0238">DNA-binding</keyword>